<evidence type="ECO:0000256" key="4">
    <source>
        <dbReference type="ARBA" id="ARBA00023306"/>
    </source>
</evidence>
<dbReference type="PANTHER" id="PTHR39455">
    <property type="entry name" value="CELL DIVISION PROTEIN ZAPD"/>
    <property type="match status" value="1"/>
</dbReference>
<comment type="function">
    <text evidence="5">Cell division factor that enhances FtsZ-ring assembly. Directly interacts with FtsZ and promotes bundling of FtsZ protofilaments, with a reduction in FtsZ GTPase activity.</text>
</comment>
<keyword evidence="2 5" id="KW-0132">Cell division</keyword>
<dbReference type="OrthoDB" id="5294622at2"/>
<keyword evidence="4 5" id="KW-0131">Cell cycle</keyword>
<keyword evidence="7" id="KW-1185">Reference proteome</keyword>
<dbReference type="InterPro" id="IPR009777">
    <property type="entry name" value="ZapD"/>
</dbReference>
<proteinExistence type="inferred from homology"/>
<reference evidence="6 7" key="1">
    <citation type="submission" date="2016-10" db="EMBL/GenBank/DDBJ databases">
        <authorList>
            <person name="de Groot N.N."/>
        </authorList>
    </citation>
    <scope>NUCLEOTIDE SEQUENCE [LARGE SCALE GENOMIC DNA]</scope>
    <source>
        <strain evidence="6 7">DSM 21228</strain>
    </source>
</reference>
<dbReference type="Gene3D" id="2.60.440.10">
    <property type="entry name" value="YacF-like domains"/>
    <property type="match status" value="1"/>
</dbReference>
<evidence type="ECO:0000256" key="2">
    <source>
        <dbReference type="ARBA" id="ARBA00022618"/>
    </source>
</evidence>
<name>A0A1H3VRW7_9GAMM</name>
<comment type="subunit">
    <text evidence="5">Interacts with FtsZ.</text>
</comment>
<dbReference type="InterPro" id="IPR036268">
    <property type="entry name" value="ZapD_sf"/>
</dbReference>
<evidence type="ECO:0000256" key="5">
    <source>
        <dbReference type="HAMAP-Rule" id="MF_01092"/>
    </source>
</evidence>
<dbReference type="GO" id="GO:0000917">
    <property type="term" value="P:division septum assembly"/>
    <property type="evidence" value="ECO:0007669"/>
    <property type="project" value="UniProtKB-KW"/>
</dbReference>
<dbReference type="PANTHER" id="PTHR39455:SF1">
    <property type="entry name" value="CELL DIVISION PROTEIN ZAPD"/>
    <property type="match status" value="1"/>
</dbReference>
<dbReference type="Proteomes" id="UP000199397">
    <property type="component" value="Unassembled WGS sequence"/>
</dbReference>
<dbReference type="GO" id="GO:0005737">
    <property type="term" value="C:cytoplasm"/>
    <property type="evidence" value="ECO:0007669"/>
    <property type="project" value="UniProtKB-SubCell"/>
</dbReference>
<evidence type="ECO:0000256" key="1">
    <source>
        <dbReference type="ARBA" id="ARBA00022490"/>
    </source>
</evidence>
<dbReference type="Gene3D" id="1.10.3900.10">
    <property type="entry name" value="YacF-like"/>
    <property type="match status" value="1"/>
</dbReference>
<keyword evidence="3 5" id="KW-0717">Septation</keyword>
<dbReference type="GO" id="GO:0043093">
    <property type="term" value="P:FtsZ-dependent cytokinesis"/>
    <property type="evidence" value="ECO:0007669"/>
    <property type="project" value="UniProtKB-UniRule"/>
</dbReference>
<dbReference type="EMBL" id="FNQP01000001">
    <property type="protein sequence ID" value="SDZ77516.1"/>
    <property type="molecule type" value="Genomic_DNA"/>
</dbReference>
<dbReference type="GO" id="GO:0032153">
    <property type="term" value="C:cell division site"/>
    <property type="evidence" value="ECO:0007669"/>
    <property type="project" value="TreeGrafter"/>
</dbReference>
<organism evidence="6 7">
    <name type="scientific">Thiothrix caldifontis</name>
    <dbReference type="NCBI Taxonomy" id="525918"/>
    <lineage>
        <taxon>Bacteria</taxon>
        <taxon>Pseudomonadati</taxon>
        <taxon>Pseudomonadota</taxon>
        <taxon>Gammaproteobacteria</taxon>
        <taxon>Thiotrichales</taxon>
        <taxon>Thiotrichaceae</taxon>
        <taxon>Thiothrix</taxon>
    </lineage>
</organism>
<comment type="subcellular location">
    <subcellularLocation>
        <location evidence="5">Cytoplasm</location>
    </subcellularLocation>
    <text evidence="5">Localizes to mid-cell in an FtsZ-dependent manner.</text>
</comment>
<dbReference type="AlphaFoldDB" id="A0A1H3VRW7"/>
<keyword evidence="1 5" id="KW-0963">Cytoplasm</keyword>
<gene>
    <name evidence="5" type="primary">zapD</name>
    <name evidence="6" type="ORF">SAMN05660964_00231</name>
</gene>
<protein>
    <recommendedName>
        <fullName evidence="5">Cell division protein ZapD</fullName>
    </recommendedName>
    <alternativeName>
        <fullName evidence="5">Z ring-associated protein D</fullName>
    </alternativeName>
</protein>
<evidence type="ECO:0000313" key="7">
    <source>
        <dbReference type="Proteomes" id="UP000199397"/>
    </source>
</evidence>
<comment type="similarity">
    <text evidence="5">Belongs to the ZapD family.</text>
</comment>
<dbReference type="InterPro" id="IPR027462">
    <property type="entry name" value="ZapD_C"/>
</dbReference>
<dbReference type="SUPFAM" id="SSF160950">
    <property type="entry name" value="YacF-like"/>
    <property type="match status" value="1"/>
</dbReference>
<dbReference type="STRING" id="525918.SAMN05660964_00231"/>
<accession>A0A1H3VRW7</accession>
<dbReference type="NCBIfam" id="NF003656">
    <property type="entry name" value="PRK05287.1-4"/>
    <property type="match status" value="1"/>
</dbReference>
<evidence type="ECO:0000256" key="3">
    <source>
        <dbReference type="ARBA" id="ARBA00023210"/>
    </source>
</evidence>
<dbReference type="HAMAP" id="MF_01092">
    <property type="entry name" value="ZapD"/>
    <property type="match status" value="1"/>
</dbReference>
<sequence>MMIYAQPLSDDIRRISEPHMIGYEQPLNEKIRLFMRLELLMGRFQYHISTGPKPEDTVAALHLLLDLYNLSARLDVKSEILKEIDRMGQSARLLLRKEEADATRLDAVLEQLNYHSDVLYQQRGQLGQHLKNHMFFNSLRQRSTLPGGLNGFDIPLFHYWQEQAINVRVDDLREWIEPYVTANAAARDLLNIVRDFGERHDELAKEGFYQSMLEARKPYQMMRVELPDNVDYYPEISAGKQRFTLRFVNADMLAERGKQNQKDVPFTLVLCSF</sequence>
<dbReference type="Pfam" id="PF07072">
    <property type="entry name" value="ZapD"/>
    <property type="match status" value="1"/>
</dbReference>
<evidence type="ECO:0000313" key="6">
    <source>
        <dbReference type="EMBL" id="SDZ77516.1"/>
    </source>
</evidence>